<dbReference type="PRINTS" id="PR00412">
    <property type="entry name" value="EPOXHYDRLASE"/>
</dbReference>
<dbReference type="PANTHER" id="PTHR21661:SF35">
    <property type="entry name" value="EPOXIDE HYDROLASE"/>
    <property type="match status" value="1"/>
</dbReference>
<evidence type="ECO:0000256" key="1">
    <source>
        <dbReference type="ARBA" id="ARBA00010088"/>
    </source>
</evidence>
<dbReference type="GO" id="GO:0097176">
    <property type="term" value="P:epoxide metabolic process"/>
    <property type="evidence" value="ECO:0007669"/>
    <property type="project" value="TreeGrafter"/>
</dbReference>
<dbReference type="InterPro" id="IPR029058">
    <property type="entry name" value="AB_hydrolase_fold"/>
</dbReference>
<name>A0A5E6UAC7_PSEFL</name>
<evidence type="ECO:0000256" key="3">
    <source>
        <dbReference type="ARBA" id="ARBA00022801"/>
    </source>
</evidence>
<evidence type="ECO:0000256" key="4">
    <source>
        <dbReference type="PIRSR" id="PIRSR001112-1"/>
    </source>
</evidence>
<sequence length="401" mass="44279">MTSPSTKTTIASTEIRPFQFSASETELSELRRRIQATRWPDRQTVDDSSQGVQLATIQKLAEHWATTYDWRVIEAKINAVPNFITEIDGLDIHFIHVRSKHENALPLLMAHGWPGSVIELMKVIGPLTDPTAHGGSASEAFSLVIPSMPGYGFSEKPTAAGWNPERIADAYIELMQRLGYTRYGAQGGDWGSIVVDLMGVKAPPGLIGLHTNMAGVIPPDIDAALFRGEPVPTGLCEEEQRAAEQLAFTYKHIGYAIMMGDRPQSLTGLSDSPVGLAAFMLDHDPKSYEMIARSIDGQPEGLTPDDVLDNITLFWLTNTAISSARLYYENRSTFFAVKGVNIPVAVSVFPDELYEAPKSWSEQAYPQLVHYNRVAKGGHFAAWEQPALFSREVRDGFKSLR</sequence>
<feature type="active site" description="Nucleophile" evidence="4">
    <location>
        <position position="189"/>
    </location>
</feature>
<dbReference type="Pfam" id="PF06441">
    <property type="entry name" value="EHN"/>
    <property type="match status" value="1"/>
</dbReference>
<evidence type="ECO:0000256" key="2">
    <source>
        <dbReference type="ARBA" id="ARBA00022797"/>
    </source>
</evidence>
<dbReference type="Proteomes" id="UP000326953">
    <property type="component" value="Unassembled WGS sequence"/>
</dbReference>
<gene>
    <name evidence="6" type="ORF">PS662_03394</name>
</gene>
<dbReference type="InterPro" id="IPR000639">
    <property type="entry name" value="Epox_hydrolase-like"/>
</dbReference>
<dbReference type="SUPFAM" id="SSF53474">
    <property type="entry name" value="alpha/beta-Hydrolases"/>
    <property type="match status" value="1"/>
</dbReference>
<feature type="active site" description="Proton donor" evidence="4">
    <location>
        <position position="327"/>
    </location>
</feature>
<evidence type="ECO:0000313" key="7">
    <source>
        <dbReference type="Proteomes" id="UP000326953"/>
    </source>
</evidence>
<evidence type="ECO:0000259" key="5">
    <source>
        <dbReference type="Pfam" id="PF06441"/>
    </source>
</evidence>
<feature type="domain" description="Epoxide hydrolase N-terminal" evidence="5">
    <location>
        <begin position="15"/>
        <end position="119"/>
    </location>
</feature>
<feature type="active site" description="Proton acceptor" evidence="4">
    <location>
        <position position="379"/>
    </location>
</feature>
<accession>A0A5E6UAC7</accession>
<comment type="similarity">
    <text evidence="1">Belongs to the peptidase S33 family.</text>
</comment>
<dbReference type="OrthoDB" id="9780765at2"/>
<dbReference type="GO" id="GO:0004301">
    <property type="term" value="F:epoxide hydrolase activity"/>
    <property type="evidence" value="ECO:0007669"/>
    <property type="project" value="TreeGrafter"/>
</dbReference>
<dbReference type="RefSeq" id="WP_150711820.1">
    <property type="nucleotide sequence ID" value="NZ_CABVHK010000011.1"/>
</dbReference>
<organism evidence="6 7">
    <name type="scientific">Pseudomonas fluorescens</name>
    <dbReference type="NCBI Taxonomy" id="294"/>
    <lineage>
        <taxon>Bacteria</taxon>
        <taxon>Pseudomonadati</taxon>
        <taxon>Pseudomonadota</taxon>
        <taxon>Gammaproteobacteria</taxon>
        <taxon>Pseudomonadales</taxon>
        <taxon>Pseudomonadaceae</taxon>
        <taxon>Pseudomonas</taxon>
    </lineage>
</organism>
<dbReference type="InterPro" id="IPR010497">
    <property type="entry name" value="Epoxide_hydro_N"/>
</dbReference>
<protein>
    <recommendedName>
        <fullName evidence="5">Epoxide hydrolase N-terminal domain-containing protein</fullName>
    </recommendedName>
</protein>
<evidence type="ECO:0000313" key="6">
    <source>
        <dbReference type="EMBL" id="VVN01971.1"/>
    </source>
</evidence>
<proteinExistence type="inferred from homology"/>
<dbReference type="PIRSF" id="PIRSF001112">
    <property type="entry name" value="Epoxide_hydrolase"/>
    <property type="match status" value="1"/>
</dbReference>
<dbReference type="InterPro" id="IPR016292">
    <property type="entry name" value="Epoxide_hydrolase"/>
</dbReference>
<keyword evidence="2" id="KW-0058">Aromatic hydrocarbons catabolism</keyword>
<dbReference type="PANTHER" id="PTHR21661">
    <property type="entry name" value="EPOXIDE HYDROLASE 1-RELATED"/>
    <property type="match status" value="1"/>
</dbReference>
<reference evidence="6 7" key="1">
    <citation type="submission" date="2019-09" db="EMBL/GenBank/DDBJ databases">
        <authorList>
            <person name="Chandra G."/>
            <person name="Truman W A."/>
        </authorList>
    </citation>
    <scope>NUCLEOTIDE SEQUENCE [LARGE SCALE GENOMIC DNA]</scope>
    <source>
        <strain evidence="6">PS662</strain>
    </source>
</reference>
<dbReference type="AlphaFoldDB" id="A0A5E6UAC7"/>
<dbReference type="Gene3D" id="3.40.50.1820">
    <property type="entry name" value="alpha/beta hydrolase"/>
    <property type="match status" value="1"/>
</dbReference>
<keyword evidence="3" id="KW-0378">Hydrolase</keyword>
<dbReference type="EMBL" id="CABVHK010000011">
    <property type="protein sequence ID" value="VVN01971.1"/>
    <property type="molecule type" value="Genomic_DNA"/>
</dbReference>